<dbReference type="SUPFAM" id="SSF47240">
    <property type="entry name" value="Ferritin-like"/>
    <property type="match status" value="1"/>
</dbReference>
<dbReference type="PATRIC" id="fig|55398.3.peg.3192"/>
<comment type="cofactor">
    <cofactor evidence="2">
        <name>Mn(2+)</name>
        <dbReference type="ChEBI" id="CHEBI:29035"/>
    </cofactor>
    <text evidence="2">Binds 2 manganese ions per subunit.</text>
</comment>
<feature type="binding site" evidence="2">
    <location>
        <position position="142"/>
    </location>
    <ligand>
        <name>Mn(2+)</name>
        <dbReference type="ChEBI" id="CHEBI:29035"/>
        <label>1</label>
    </ligand>
</feature>
<sequence length="188" mass="20751">MSDPTSNTFMSNLAFFDLLLEQFRGAEGELPMATAYLSQAITEDDPVHKAALIRIAKEKIKNARVLASILLELAKGHTSNLSGAPDSADFGALLKGKGIISNPLEATEASAEQMDDNPQQPSDKVRDVAQLGHYLRSNIATEEKQIAVYEQLTSLTSDTHFISALNQAKRRQVKHLNEFEAMLKKIRR</sequence>
<evidence type="ECO:0000313" key="3">
    <source>
        <dbReference type="EMBL" id="KPY46646.1"/>
    </source>
</evidence>
<dbReference type="Gene3D" id="1.20.1260.10">
    <property type="match status" value="1"/>
</dbReference>
<dbReference type="InterPro" id="IPR012347">
    <property type="entry name" value="Ferritin-like"/>
</dbReference>
<evidence type="ECO:0000256" key="2">
    <source>
        <dbReference type="PIRSR" id="PIRSR607760-1"/>
    </source>
</evidence>
<feature type="binding site" evidence="2">
    <location>
        <position position="175"/>
    </location>
    <ligand>
        <name>Mn(2+)</name>
        <dbReference type="ChEBI" id="CHEBI:29035"/>
        <label>1</label>
    </ligand>
</feature>
<feature type="binding site" evidence="2">
    <location>
        <position position="29"/>
    </location>
    <ligand>
        <name>Mn(2+)</name>
        <dbReference type="ChEBI" id="CHEBI:29035"/>
        <label>1</label>
    </ligand>
</feature>
<dbReference type="EMBL" id="LJRF01000120">
    <property type="protein sequence ID" value="KPY46646.1"/>
    <property type="molecule type" value="Genomic_DNA"/>
</dbReference>
<reference evidence="3 4" key="1">
    <citation type="submission" date="2015-09" db="EMBL/GenBank/DDBJ databases">
        <title>Genome announcement of multiple Pseudomonas syringae strains.</title>
        <authorList>
            <person name="Thakur S."/>
            <person name="Wang P.W."/>
            <person name="Gong Y."/>
            <person name="Weir B.S."/>
            <person name="Guttman D.S."/>
        </authorList>
    </citation>
    <scope>NUCLEOTIDE SEQUENCE [LARGE SCALE GENOMIC DNA]</scope>
    <source>
        <strain evidence="3 4">ICMP3882</strain>
    </source>
</reference>
<comment type="similarity">
    <text evidence="1">Belongs to the manganese catalase family.</text>
</comment>
<comment type="caution">
    <text evidence="3">The sequence shown here is derived from an EMBL/GenBank/DDBJ whole genome shotgun (WGS) entry which is preliminary data.</text>
</comment>
<keyword evidence="2" id="KW-0479">Metal-binding</keyword>
<evidence type="ECO:0000256" key="1">
    <source>
        <dbReference type="ARBA" id="ARBA00007644"/>
    </source>
</evidence>
<protein>
    <submittedName>
        <fullName evidence="3">Catalase</fullName>
    </submittedName>
</protein>
<organism evidence="3 4">
    <name type="scientific">Pseudomonas syringae pv. ribicola</name>
    <dbReference type="NCBI Taxonomy" id="55398"/>
    <lineage>
        <taxon>Bacteria</taxon>
        <taxon>Pseudomonadati</taxon>
        <taxon>Pseudomonadota</taxon>
        <taxon>Gammaproteobacteria</taxon>
        <taxon>Pseudomonadales</taxon>
        <taxon>Pseudomonadaceae</taxon>
        <taxon>Pseudomonas</taxon>
    </lineage>
</organism>
<dbReference type="AlphaFoldDB" id="A0A0P9YNQ5"/>
<name>A0A0P9YNQ5_PSESI</name>
<proteinExistence type="inferred from homology"/>
<evidence type="ECO:0000313" key="4">
    <source>
        <dbReference type="Proteomes" id="UP000050554"/>
    </source>
</evidence>
<gene>
    <name evidence="3" type="ORF">ALO47_02517</name>
</gene>
<accession>A0A0P9YNQ5</accession>
<dbReference type="InterPro" id="IPR009078">
    <property type="entry name" value="Ferritin-like_SF"/>
</dbReference>
<keyword evidence="2" id="KW-0464">Manganese</keyword>
<dbReference type="InterPro" id="IPR007760">
    <property type="entry name" value="Mn_catalase"/>
</dbReference>
<dbReference type="Proteomes" id="UP000050554">
    <property type="component" value="Unassembled WGS sequence"/>
</dbReference>
<dbReference type="Pfam" id="PF05067">
    <property type="entry name" value="Mn_catalase"/>
    <property type="match status" value="1"/>
</dbReference>
<dbReference type="GO" id="GO:0046872">
    <property type="term" value="F:metal ion binding"/>
    <property type="evidence" value="ECO:0007669"/>
    <property type="project" value="UniProtKB-KW"/>
</dbReference>